<evidence type="ECO:0000256" key="1">
    <source>
        <dbReference type="PIRSR" id="PIRSR006487-1"/>
    </source>
</evidence>
<dbReference type="Proteomes" id="UP000440004">
    <property type="component" value="Unassembled WGS sequence"/>
</dbReference>
<dbReference type="AlphaFoldDB" id="A0A6A7KD97"/>
<gene>
    <name evidence="3" type="ORF">GC105_16215</name>
</gene>
<dbReference type="InterPro" id="IPR029043">
    <property type="entry name" value="GcvT/YgfZ_C"/>
</dbReference>
<feature type="binding site" evidence="1">
    <location>
        <position position="230"/>
    </location>
    <ligand>
        <name>substrate</name>
    </ligand>
</feature>
<sequence length="444" mass="50061">MKVFEKINGEEMRKTWAERFDSEKSIYGGKSMAFSPAVQAQTSPYGQLAIGEMPTYAQLHSVLIPYEYTGWMDETNSISTTGYIGDWSWLEKIRISGPDVVACLEASTINSYKNLPVGKAKHIVSITPDGKMIGDGIAFREGENQFLLTAGLTMADGQMLKLDGFDIKAETVTSEIYNFHVQGPVSKKVIEKVCDENIDDLGFIRFKDITIAGRKVRLYRGGMSGEIGYELFGDAEDGSFIWKQIVEAGKEFGLRQLGFRSMIVNHLQAFFPTIWIDFMPSNLPKEAQAQTLYRSPVDFGWGNLIDKTRDFPGKDILLKEMESPTHISRTLEWNNEDCISIVASLFDTDQEPLEQMAMPVNTSEMSNGQPPVLPILNKDQQFIGFASNRGYSIQFRKFLSIAYLDINYADLEEEVYVVYGSEGKRQTMIRATVAEVPYKKDNRN</sequence>
<protein>
    <recommendedName>
        <fullName evidence="2">GCVT N-terminal domain-containing protein</fullName>
    </recommendedName>
</protein>
<name>A0A6A7KD97_9FIRM</name>
<dbReference type="PANTHER" id="PTHR43757:SF2">
    <property type="entry name" value="AMINOMETHYLTRANSFERASE, MITOCHONDRIAL"/>
    <property type="match status" value="1"/>
</dbReference>
<dbReference type="PANTHER" id="PTHR43757">
    <property type="entry name" value="AMINOMETHYLTRANSFERASE"/>
    <property type="match status" value="1"/>
</dbReference>
<keyword evidence="4" id="KW-1185">Reference proteome</keyword>
<reference evidence="3 4" key="1">
    <citation type="submission" date="2019-10" db="EMBL/GenBank/DDBJ databases">
        <title>Alkalibaculum tamaniensis sp.nov., a new alkaliphilic acetogen, isolated on methoxylated aromatics from a mud volcano.</title>
        <authorList>
            <person name="Khomyakova M.A."/>
            <person name="Merkel A.Y."/>
            <person name="Bonch-Osmolovskaya E.A."/>
            <person name="Slobodkin A.I."/>
        </authorList>
    </citation>
    <scope>NUCLEOTIDE SEQUENCE [LARGE SCALE GENOMIC DNA]</scope>
    <source>
        <strain evidence="3 4">M08DMB</strain>
    </source>
</reference>
<organism evidence="3 4">
    <name type="scientific">Alkalibaculum sporogenes</name>
    <dbReference type="NCBI Taxonomy" id="2655001"/>
    <lineage>
        <taxon>Bacteria</taxon>
        <taxon>Bacillati</taxon>
        <taxon>Bacillota</taxon>
        <taxon>Clostridia</taxon>
        <taxon>Eubacteriales</taxon>
        <taxon>Eubacteriaceae</taxon>
        <taxon>Alkalibaculum</taxon>
    </lineage>
</organism>
<dbReference type="SUPFAM" id="SSF101790">
    <property type="entry name" value="Aminomethyltransferase beta-barrel domain"/>
    <property type="match status" value="1"/>
</dbReference>
<dbReference type="InterPro" id="IPR028896">
    <property type="entry name" value="GcvT/YgfZ/DmdA"/>
</dbReference>
<dbReference type="InterPro" id="IPR006222">
    <property type="entry name" value="GCVT_N"/>
</dbReference>
<dbReference type="EMBL" id="WHNX01000058">
    <property type="protein sequence ID" value="MPW27311.1"/>
    <property type="molecule type" value="Genomic_DNA"/>
</dbReference>
<feature type="domain" description="GCVT N-terminal" evidence="2">
    <location>
        <begin position="65"/>
        <end position="288"/>
    </location>
</feature>
<dbReference type="Pfam" id="PF01571">
    <property type="entry name" value="GCV_T"/>
    <property type="match status" value="1"/>
</dbReference>
<accession>A0A6A7KD97</accession>
<dbReference type="Gene3D" id="3.30.1360.120">
    <property type="entry name" value="Probable tRNA modification gtpase trme, domain 1"/>
    <property type="match status" value="1"/>
</dbReference>
<dbReference type="RefSeq" id="WP_152806920.1">
    <property type="nucleotide sequence ID" value="NZ_WHNX01000058.1"/>
</dbReference>
<proteinExistence type="predicted"/>
<evidence type="ECO:0000313" key="3">
    <source>
        <dbReference type="EMBL" id="MPW27311.1"/>
    </source>
</evidence>
<evidence type="ECO:0000259" key="2">
    <source>
        <dbReference type="Pfam" id="PF01571"/>
    </source>
</evidence>
<dbReference type="PIRSF" id="PIRSF006487">
    <property type="entry name" value="GcvT"/>
    <property type="match status" value="1"/>
</dbReference>
<evidence type="ECO:0000313" key="4">
    <source>
        <dbReference type="Proteomes" id="UP000440004"/>
    </source>
</evidence>
<dbReference type="InterPro" id="IPR027266">
    <property type="entry name" value="TrmE/GcvT-like"/>
</dbReference>
<dbReference type="SUPFAM" id="SSF103025">
    <property type="entry name" value="Folate-binding domain"/>
    <property type="match status" value="1"/>
</dbReference>
<comment type="caution">
    <text evidence="3">The sequence shown here is derived from an EMBL/GenBank/DDBJ whole genome shotgun (WGS) entry which is preliminary data.</text>
</comment>